<keyword evidence="2" id="KW-0238">DNA-binding</keyword>
<dbReference type="EMBL" id="JAMDMJ010000031">
    <property type="protein sequence ID" value="MCY9598465.1"/>
    <property type="molecule type" value="Genomic_DNA"/>
</dbReference>
<evidence type="ECO:0000259" key="5">
    <source>
        <dbReference type="PROSITE" id="PS01124"/>
    </source>
</evidence>
<dbReference type="PRINTS" id="PR00032">
    <property type="entry name" value="HTHARAC"/>
</dbReference>
<dbReference type="PROSITE" id="PS00041">
    <property type="entry name" value="HTH_ARAC_FAMILY_1"/>
    <property type="match status" value="1"/>
</dbReference>
<dbReference type="EMBL" id="CP026520">
    <property type="protein sequence ID" value="QAV16973.1"/>
    <property type="molecule type" value="Genomic_DNA"/>
</dbReference>
<dbReference type="InterPro" id="IPR018060">
    <property type="entry name" value="HTH_AraC"/>
</dbReference>
<keyword evidence="4" id="KW-0472">Membrane</keyword>
<dbReference type="InterPro" id="IPR009057">
    <property type="entry name" value="Homeodomain-like_sf"/>
</dbReference>
<reference evidence="6 9" key="2">
    <citation type="submission" date="2022-05" db="EMBL/GenBank/DDBJ databases">
        <title>Genome Sequencing of Bee-Associated Microbes.</title>
        <authorList>
            <person name="Dunlap C."/>
        </authorList>
    </citation>
    <scope>NUCLEOTIDE SEQUENCE [LARGE SCALE GENOMIC DNA]</scope>
    <source>
        <strain evidence="6 9">NRRL B-23120</strain>
    </source>
</reference>
<organism evidence="7 8">
    <name type="scientific">Paenibacillus chitinolyticus</name>
    <dbReference type="NCBI Taxonomy" id="79263"/>
    <lineage>
        <taxon>Bacteria</taxon>
        <taxon>Bacillati</taxon>
        <taxon>Bacillota</taxon>
        <taxon>Bacilli</taxon>
        <taxon>Bacillales</taxon>
        <taxon>Paenibacillaceae</taxon>
        <taxon>Paenibacillus</taxon>
    </lineage>
</organism>
<name>A0A410WRK0_9BACL</name>
<dbReference type="KEGG" id="pchi:PC41400_04435"/>
<dbReference type="PANTHER" id="PTHR43280">
    <property type="entry name" value="ARAC-FAMILY TRANSCRIPTIONAL REGULATOR"/>
    <property type="match status" value="1"/>
</dbReference>
<dbReference type="InterPro" id="IPR018062">
    <property type="entry name" value="HTH_AraC-typ_CS"/>
</dbReference>
<reference evidence="7 8" key="1">
    <citation type="submission" date="2018-01" db="EMBL/GenBank/DDBJ databases">
        <title>The whole genome sequencing and assembly of Paenibacillus chitinolyticus KCCM 41400 strain.</title>
        <authorList>
            <person name="Kim J.-Y."/>
            <person name="Park M.-K."/>
            <person name="Lee Y.-J."/>
            <person name="Yi H."/>
            <person name="Bahn Y.-S."/>
            <person name="Kim J.F."/>
            <person name="Lee D.-W."/>
        </authorList>
    </citation>
    <scope>NUCLEOTIDE SEQUENCE [LARGE SCALE GENOMIC DNA]</scope>
    <source>
        <strain evidence="7 8">KCCM 41400</strain>
    </source>
</reference>
<evidence type="ECO:0000256" key="2">
    <source>
        <dbReference type="ARBA" id="ARBA00023125"/>
    </source>
</evidence>
<protein>
    <submittedName>
        <fullName evidence="7">AraC family transcriptional regulator</fullName>
    </submittedName>
    <submittedName>
        <fullName evidence="6">Helix-turn-helix transcriptional regulator</fullName>
    </submittedName>
</protein>
<evidence type="ECO:0000313" key="6">
    <source>
        <dbReference type="EMBL" id="MCY9598465.1"/>
    </source>
</evidence>
<dbReference type="AlphaFoldDB" id="A0A410WRK0"/>
<dbReference type="GeneID" id="95374063"/>
<evidence type="ECO:0000313" key="9">
    <source>
        <dbReference type="Proteomes" id="UP001527202"/>
    </source>
</evidence>
<keyword evidence="1" id="KW-0805">Transcription regulation</keyword>
<accession>A0A410WRK0</accession>
<dbReference type="SUPFAM" id="SSF46689">
    <property type="entry name" value="Homeodomain-like"/>
    <property type="match status" value="2"/>
</dbReference>
<dbReference type="InterPro" id="IPR020449">
    <property type="entry name" value="Tscrpt_reg_AraC-type_HTH"/>
</dbReference>
<gene>
    <name evidence="6" type="ORF">M5X16_22195</name>
    <name evidence="7" type="ORF">PC41400_04435</name>
</gene>
<dbReference type="PROSITE" id="PS01124">
    <property type="entry name" value="HTH_ARAC_FAMILY_2"/>
    <property type="match status" value="1"/>
</dbReference>
<proteinExistence type="predicted"/>
<dbReference type="OrthoDB" id="2486005at2"/>
<sequence>MPRIRWKANMGLLKIFFSLLLVAVVMFASNYLVFENSISGIYRQVSENNKLVVKHVIRSFDQAFKEMNDLIYSIHALPYKSWEMMEDDRINMNDVYLMQKNMTTLVSSMDYLEEVVLFEKGSAIAITSQGTSSLEALFNEQYRHDTYNAEYWRSFAETNRTQKVFPASVFKVQFADRLVQNRNLIVLMGSNQISTYNIMLLIDVDKLLKHVNQTAMMQGTSLMVMDAERNRILSTDPEWDLVEMLNEVYFNPGQEATVKSRDYEYLFYKSDYNDFIYIDKMPVELAGTAPVVAWNRMIMIIAILSAVGLSIVLSHYLYRPIRDLVRLLGGKTAEPQADYSRIRSGIEQIQLENASVKVQMETVHSEIRRGVFLHALDEFSHSREFENRMQHIFADFFRTGQFMMAAIHLRPKEGPEAGSEPPAPLRAASLEQALQAVLREAAGEAGGHCAVFHAGSLQFLALIGLDRPSDREPVIRRMGQILKQAGNGPLKDVAVMAAVSRLYASKIQYCQDAYREVKRGLMYRDLSEATPVTDTQAIRYTWKVYFPLHEIEKLSNHLAGGNVEACLAMIRAILEKNAERHVHHHQLVPVAECIYYHMQQYVEPGKVDGQELIRLQEGFIRSVHQAVNYREIETALDYAARRFAEWRKPAGDTKLEAEFIAQYINTHYKENLHLDHMAELLGTTPKYFSNYFKKAFGINFVEYLNKVRMAHAKEWLKTTDWSVAEIGEKSGYLNSSTFTSTFKKYNGISPSEYRRKSIS</sequence>
<dbReference type="Proteomes" id="UP001527202">
    <property type="component" value="Unassembled WGS sequence"/>
</dbReference>
<feature type="transmembrane region" description="Helical" evidence="4">
    <location>
        <begin position="12"/>
        <end position="34"/>
    </location>
</feature>
<dbReference type="SMART" id="SM00342">
    <property type="entry name" value="HTH_ARAC"/>
    <property type="match status" value="1"/>
</dbReference>
<evidence type="ECO:0000256" key="1">
    <source>
        <dbReference type="ARBA" id="ARBA00023015"/>
    </source>
</evidence>
<dbReference type="Gene3D" id="1.10.10.60">
    <property type="entry name" value="Homeodomain-like"/>
    <property type="match status" value="2"/>
</dbReference>
<dbReference type="Pfam" id="PF12833">
    <property type="entry name" value="HTH_18"/>
    <property type="match status" value="1"/>
</dbReference>
<evidence type="ECO:0000313" key="8">
    <source>
        <dbReference type="Proteomes" id="UP000288943"/>
    </source>
</evidence>
<keyword evidence="4" id="KW-0812">Transmembrane</keyword>
<dbReference type="PANTHER" id="PTHR43280:SF28">
    <property type="entry name" value="HTH-TYPE TRANSCRIPTIONAL ACTIVATOR RHAS"/>
    <property type="match status" value="1"/>
</dbReference>
<feature type="domain" description="HTH araC/xylS-type" evidence="5">
    <location>
        <begin position="658"/>
        <end position="756"/>
    </location>
</feature>
<keyword evidence="3" id="KW-0804">Transcription</keyword>
<evidence type="ECO:0000256" key="3">
    <source>
        <dbReference type="ARBA" id="ARBA00023163"/>
    </source>
</evidence>
<dbReference type="GO" id="GO:0043565">
    <property type="term" value="F:sequence-specific DNA binding"/>
    <property type="evidence" value="ECO:0007669"/>
    <property type="project" value="InterPro"/>
</dbReference>
<evidence type="ECO:0000256" key="4">
    <source>
        <dbReference type="SAM" id="Phobius"/>
    </source>
</evidence>
<dbReference type="GO" id="GO:0003700">
    <property type="term" value="F:DNA-binding transcription factor activity"/>
    <property type="evidence" value="ECO:0007669"/>
    <property type="project" value="InterPro"/>
</dbReference>
<dbReference type="RefSeq" id="WP_042231966.1">
    <property type="nucleotide sequence ID" value="NZ_CP026520.1"/>
</dbReference>
<evidence type="ECO:0000313" key="7">
    <source>
        <dbReference type="EMBL" id="QAV16973.1"/>
    </source>
</evidence>
<dbReference type="Proteomes" id="UP000288943">
    <property type="component" value="Chromosome"/>
</dbReference>
<keyword evidence="4" id="KW-1133">Transmembrane helix</keyword>
<keyword evidence="9" id="KW-1185">Reference proteome</keyword>